<comment type="caution">
    <text evidence="2">The sequence shown here is derived from an EMBL/GenBank/DDBJ whole genome shotgun (WGS) entry which is preliminary data.</text>
</comment>
<dbReference type="Gene3D" id="3.50.50.60">
    <property type="entry name" value="FAD/NAD(P)-binding domain"/>
    <property type="match status" value="1"/>
</dbReference>
<accession>A0A4R3IIE7</accession>
<name>A0A4R3IIE7_9RHOB</name>
<organism evidence="2 3">
    <name type="scientific">Primorskyibacter sedentarius</name>
    <dbReference type="NCBI Taxonomy" id="745311"/>
    <lineage>
        <taxon>Bacteria</taxon>
        <taxon>Pseudomonadati</taxon>
        <taxon>Pseudomonadota</taxon>
        <taxon>Alphaproteobacteria</taxon>
        <taxon>Rhodobacterales</taxon>
        <taxon>Roseobacteraceae</taxon>
        <taxon>Primorskyibacter</taxon>
    </lineage>
</organism>
<dbReference type="RefSeq" id="WP_243652087.1">
    <property type="nucleotide sequence ID" value="NZ_SLZU01000068.1"/>
</dbReference>
<gene>
    <name evidence="2" type="ORF">EDD52_1683</name>
</gene>
<keyword evidence="3" id="KW-1185">Reference proteome</keyword>
<dbReference type="AlphaFoldDB" id="A0A4R3IIE7"/>
<proteinExistence type="predicted"/>
<feature type="domain" description="Amine oxidase" evidence="1">
    <location>
        <begin position="4"/>
        <end position="148"/>
    </location>
</feature>
<protein>
    <submittedName>
        <fullName evidence="2">Flavin-dependent amine oxidoreductase</fullName>
    </submittedName>
</protein>
<dbReference type="SUPFAM" id="SSF51905">
    <property type="entry name" value="FAD/NAD(P)-binding domain"/>
    <property type="match status" value="1"/>
</dbReference>
<dbReference type="InterPro" id="IPR002937">
    <property type="entry name" value="Amino_oxidase"/>
</dbReference>
<dbReference type="Proteomes" id="UP000295696">
    <property type="component" value="Unassembled WGS sequence"/>
</dbReference>
<dbReference type="InterPro" id="IPR036188">
    <property type="entry name" value="FAD/NAD-bd_sf"/>
</dbReference>
<evidence type="ECO:0000313" key="2">
    <source>
        <dbReference type="EMBL" id="TCS46436.1"/>
    </source>
</evidence>
<dbReference type="GO" id="GO:0016491">
    <property type="term" value="F:oxidoreductase activity"/>
    <property type="evidence" value="ECO:0007669"/>
    <property type="project" value="InterPro"/>
</dbReference>
<reference evidence="2 3" key="1">
    <citation type="submission" date="2019-03" db="EMBL/GenBank/DDBJ databases">
        <title>Genomic Encyclopedia of Type Strains, Phase IV (KMG-IV): sequencing the most valuable type-strain genomes for metagenomic binning, comparative biology and taxonomic classification.</title>
        <authorList>
            <person name="Goeker M."/>
        </authorList>
    </citation>
    <scope>NUCLEOTIDE SEQUENCE [LARGE SCALE GENOMIC DNA]</scope>
    <source>
        <strain evidence="2 3">DSM 104836</strain>
    </source>
</reference>
<dbReference type="EMBL" id="SLZU01000068">
    <property type="protein sequence ID" value="TCS46436.1"/>
    <property type="molecule type" value="Genomic_DNA"/>
</dbReference>
<dbReference type="Pfam" id="PF01593">
    <property type="entry name" value="Amino_oxidase"/>
    <property type="match status" value="1"/>
</dbReference>
<evidence type="ECO:0000313" key="3">
    <source>
        <dbReference type="Proteomes" id="UP000295696"/>
    </source>
</evidence>
<evidence type="ECO:0000259" key="1">
    <source>
        <dbReference type="Pfam" id="PF01593"/>
    </source>
</evidence>
<sequence length="150" mass="16330">MFQPVGGMDGIAQGFEREVGDLITYNAKVASLQQDEDGVTVTWEDAAGGGEAQTSTADYCVCTIPFSILSQIDHNLSGDLSNKISSMPYNGSTKWGLEFKRRFWEQDEQIYGGISYTNQAISQISYHSTGYFSDGPGVLLGGYTWRGANS</sequence>